<evidence type="ECO:0000256" key="6">
    <source>
        <dbReference type="ARBA" id="ARBA00023012"/>
    </source>
</evidence>
<dbReference type="PANTHER" id="PTHR43547">
    <property type="entry name" value="TWO-COMPONENT HISTIDINE KINASE"/>
    <property type="match status" value="1"/>
</dbReference>
<feature type="domain" description="PAC" evidence="13">
    <location>
        <begin position="368"/>
        <end position="421"/>
    </location>
</feature>
<feature type="modified residue" description="4-aspartylphosphate" evidence="8">
    <location>
        <position position="1108"/>
    </location>
</feature>
<dbReference type="eggNOG" id="COG0745">
    <property type="taxonomic scope" value="Bacteria"/>
</dbReference>
<dbReference type="InterPro" id="IPR011006">
    <property type="entry name" value="CheY-like_superfamily"/>
</dbReference>
<dbReference type="CDD" id="cd17580">
    <property type="entry name" value="REC_2_DhkD-like"/>
    <property type="match status" value="1"/>
</dbReference>
<dbReference type="NCBIfam" id="TIGR00229">
    <property type="entry name" value="sensory_box"/>
    <property type="match status" value="5"/>
</dbReference>
<feature type="domain" description="PAS" evidence="12">
    <location>
        <begin position="290"/>
        <end position="352"/>
    </location>
</feature>
<dbReference type="InterPro" id="IPR000700">
    <property type="entry name" value="PAS-assoc_C"/>
</dbReference>
<dbReference type="SMART" id="SM00448">
    <property type="entry name" value="REC"/>
    <property type="match status" value="2"/>
</dbReference>
<dbReference type="InterPro" id="IPR013656">
    <property type="entry name" value="PAS_4"/>
</dbReference>
<dbReference type="OrthoDB" id="5555607at2"/>
<dbReference type="SMART" id="SM00091">
    <property type="entry name" value="PAS"/>
    <property type="match status" value="5"/>
</dbReference>
<dbReference type="Pfam" id="PF00072">
    <property type="entry name" value="Response_reg"/>
    <property type="match status" value="2"/>
</dbReference>
<dbReference type="InterPro" id="IPR004358">
    <property type="entry name" value="Sig_transdc_His_kin-like_C"/>
</dbReference>
<dbReference type="InterPro" id="IPR000014">
    <property type="entry name" value="PAS"/>
</dbReference>
<dbReference type="InterPro" id="IPR013655">
    <property type="entry name" value="PAS_fold_3"/>
</dbReference>
<evidence type="ECO:0000256" key="4">
    <source>
        <dbReference type="ARBA" id="ARBA00022553"/>
    </source>
</evidence>
<feature type="domain" description="Histidine kinase" evidence="10">
    <location>
        <begin position="819"/>
        <end position="1037"/>
    </location>
</feature>
<dbReference type="InterPro" id="IPR036097">
    <property type="entry name" value="HisK_dim/P_sf"/>
</dbReference>
<evidence type="ECO:0000256" key="1">
    <source>
        <dbReference type="ARBA" id="ARBA00000085"/>
    </source>
</evidence>
<dbReference type="SMART" id="SM00387">
    <property type="entry name" value="HATPase_c"/>
    <property type="match status" value="1"/>
</dbReference>
<reference evidence="15" key="1">
    <citation type="journal article" date="2013" name="Proc. Natl. Acad. Sci. U.S.A.">
        <title>Improving the coverage of the cyanobacterial phylum using diversity-driven genome sequencing.</title>
        <authorList>
            <person name="Shih P.M."/>
            <person name="Wu D."/>
            <person name="Latifi A."/>
            <person name="Axen S.D."/>
            <person name="Fewer D.P."/>
            <person name="Talla E."/>
            <person name="Calteau A."/>
            <person name="Cai F."/>
            <person name="Tandeau de Marsac N."/>
            <person name="Rippka R."/>
            <person name="Herdman M."/>
            <person name="Sivonen K."/>
            <person name="Coursin T."/>
            <person name="Laurent T."/>
            <person name="Goodwin L."/>
            <person name="Nolan M."/>
            <person name="Davenport K.W."/>
            <person name="Han C.S."/>
            <person name="Rubin E.M."/>
            <person name="Eisen J.A."/>
            <person name="Woyke T."/>
            <person name="Gugger M."/>
            <person name="Kerfeld C.A."/>
        </authorList>
    </citation>
    <scope>NUCLEOTIDE SEQUENCE [LARGE SCALE GENOMIC DNA]</scope>
    <source>
        <strain evidence="15">ATCC 29371 / PCC 7437</strain>
    </source>
</reference>
<keyword evidence="5 14" id="KW-0808">Transferase</keyword>
<comment type="similarity">
    <text evidence="2">In the N-terminal section; belongs to the phytochrome family.</text>
</comment>
<dbReference type="Gene3D" id="1.10.287.130">
    <property type="match status" value="1"/>
</dbReference>
<dbReference type="InterPro" id="IPR003661">
    <property type="entry name" value="HisK_dim/P_dom"/>
</dbReference>
<keyword evidence="5 14" id="KW-0418">Kinase</keyword>
<evidence type="ECO:0000259" key="12">
    <source>
        <dbReference type="PROSITE" id="PS50112"/>
    </source>
</evidence>
<dbReference type="EC" id="2.7.13.3" evidence="3"/>
<keyword evidence="9" id="KW-0175">Coiled coil</keyword>
<sequence length="1178" mass="134327">MNTQLQQKLNLAAEKGMVIHDADGSIQACNADAEKILGYTAEQLVGSSSFEPPWQTIHQDGSAFPPETHPASITLTTGQPCTNVVMGFYQPNGELIWLLLDSQPLLTGNQTKPYGVIVTFTDISPQKQLQFQQPPLKKISSPSSQASFQRRVLLIEDSQEDRLVYRRYLQTDSIWNYCFYEAESGEEGLELYQQCQPDLILLDYLLPDMDGLEWLSRWQQQTFEQRPPVIVLTGQGDERIAVEFLQQGAADYLVKNQITIDKLNLFVERAIEESKLRTQHQQTVIELQQNQQLLKQITEAIPGIIYLVDTLKQKNLYVNSQILPLLGYSPQQQLQEKNFVVRIMHPEDLARLPFHLQELNQAPIGKVCEFQYRMRHSNGQWRWFSSQDRVLSRTADGRLAQVLGIAQDISDAKHREAERKQIELDLRNSEERLRLATEASNMGMWFWDLVNDQLELTTRCKTLLGIAGDREVTYELFLKTLHPEDRDRIKIAVEECIEKKTYYNVEYRVVWSDGSVHWLVAKGKCFYDQHGKPLRMMGTLQNISGRKQIEKSLRESNRLITTILESMTDAFYALDRNWNFTYVNQEAARKLNKSKDELIGKNIWSEFASLFDTELYSQYHRAFNQQVTTRFEYYYSALASWFEISVYPSKQALSVYFRDISERKLAEKKLQENQKILKFALSGAKAGLWDWDIKSETLIWSQENYDLYGIDPNRQPLQYQDWESTLHPEDLERTNAEVQKVFNHESSEFRSEFRIFHPQQGIRWLLGLGNVTTDEQGEPIRFSGINIDISDRKQIEQELQQQTEKLIEANRIKDEFLAIVSHELRTPLNPILGWSQLLAMGKLDSEQTANGLETIHRNAKLQAQLIEDLLDVSRILRGKINLENTLVDLELVIRSAIATMQLAAEAKSIKIISTFAPNNEPVLGDPGRLQQIVWNLLSNAIKFTPEAGQVSIQLTTTSTYAQIQVQDTGKGIEPDFLPYVFELFRQAESSTIRKFGGLGLGLAIVRYLTELHGGTVQADSLGEGQGATFTVRIPIKAKTSKTPNTVSQPNSILNLKGIKVLVVDDEKDSQDLLAFILQQQGAKVTKVGSANDALIAITKSTPDLLISDIGMPEIDGYMLMRQLRQMPQGKELIAIALTAYAGESDRQQALAAGYQAHLPKPINLTELIKLTTQLMQLN</sequence>
<feature type="modified residue" description="4-aspartylphosphate" evidence="8">
    <location>
        <position position="203"/>
    </location>
</feature>
<dbReference type="CDD" id="cd00082">
    <property type="entry name" value="HisKA"/>
    <property type="match status" value="1"/>
</dbReference>
<feature type="coiled-coil region" evidence="9">
    <location>
        <begin position="412"/>
        <end position="439"/>
    </location>
</feature>
<comment type="catalytic activity">
    <reaction evidence="1">
        <text>ATP + protein L-histidine = ADP + protein N-phospho-L-histidine.</text>
        <dbReference type="EC" id="2.7.13.3"/>
    </reaction>
</comment>
<dbReference type="Pfam" id="PF08448">
    <property type="entry name" value="PAS_4"/>
    <property type="match status" value="1"/>
</dbReference>
<dbReference type="SUPFAM" id="SSF52172">
    <property type="entry name" value="CheY-like"/>
    <property type="match status" value="2"/>
</dbReference>
<dbReference type="CDD" id="cd00156">
    <property type="entry name" value="REC"/>
    <property type="match status" value="1"/>
</dbReference>
<dbReference type="InterPro" id="IPR001789">
    <property type="entry name" value="Sig_transdc_resp-reg_receiver"/>
</dbReference>
<keyword evidence="6" id="KW-0902">Two-component regulatory system</keyword>
<organism evidence="14 15">
    <name type="scientific">Stanieria cyanosphaera (strain ATCC 29371 / PCC 7437)</name>
    <dbReference type="NCBI Taxonomy" id="111780"/>
    <lineage>
        <taxon>Bacteria</taxon>
        <taxon>Bacillati</taxon>
        <taxon>Cyanobacteriota</taxon>
        <taxon>Cyanophyceae</taxon>
        <taxon>Pleurocapsales</taxon>
        <taxon>Dermocarpellaceae</taxon>
        <taxon>Stanieria</taxon>
    </lineage>
</organism>
<evidence type="ECO:0000256" key="3">
    <source>
        <dbReference type="ARBA" id="ARBA00012438"/>
    </source>
</evidence>
<dbReference type="SMART" id="SM00086">
    <property type="entry name" value="PAC"/>
    <property type="match status" value="4"/>
</dbReference>
<dbReference type="Gene3D" id="3.30.565.10">
    <property type="entry name" value="Histidine kinase-like ATPase, C-terminal domain"/>
    <property type="match status" value="1"/>
</dbReference>
<dbReference type="InterPro" id="IPR005467">
    <property type="entry name" value="His_kinase_dom"/>
</dbReference>
<feature type="domain" description="PAC" evidence="13">
    <location>
        <begin position="503"/>
        <end position="555"/>
    </location>
</feature>
<dbReference type="STRING" id="111780.Sta7437_1640"/>
<dbReference type="PROSITE" id="PS50110">
    <property type="entry name" value="RESPONSE_REGULATORY"/>
    <property type="match status" value="2"/>
</dbReference>
<gene>
    <name evidence="14" type="ordered locus">Sta7437_1640</name>
</gene>
<dbReference type="RefSeq" id="WP_015192876.1">
    <property type="nucleotide sequence ID" value="NC_019748.1"/>
</dbReference>
<dbReference type="InterPro" id="IPR036890">
    <property type="entry name" value="HATPase_C_sf"/>
</dbReference>
<feature type="domain" description="PAS" evidence="12">
    <location>
        <begin position="556"/>
        <end position="630"/>
    </location>
</feature>
<dbReference type="Gene3D" id="3.40.50.2300">
    <property type="match status" value="2"/>
</dbReference>
<evidence type="ECO:0000256" key="7">
    <source>
        <dbReference type="ARBA" id="ARBA00074306"/>
    </source>
</evidence>
<proteinExistence type="inferred from homology"/>
<dbReference type="SUPFAM" id="SSF55785">
    <property type="entry name" value="PYP-like sensor domain (PAS domain)"/>
    <property type="match status" value="5"/>
</dbReference>
<dbReference type="PRINTS" id="PR00344">
    <property type="entry name" value="BCTRLSENSOR"/>
</dbReference>
<dbReference type="Gene3D" id="3.30.450.20">
    <property type="entry name" value="PAS domain"/>
    <property type="match status" value="5"/>
</dbReference>
<dbReference type="PROSITE" id="PS50112">
    <property type="entry name" value="PAS"/>
    <property type="match status" value="4"/>
</dbReference>
<dbReference type="InterPro" id="IPR003594">
    <property type="entry name" value="HATPase_dom"/>
</dbReference>
<feature type="domain" description="PAS" evidence="12">
    <location>
        <begin position="1"/>
        <end position="50"/>
    </location>
</feature>
<dbReference type="eggNOG" id="COG2205">
    <property type="taxonomic scope" value="Bacteria"/>
</dbReference>
<feature type="domain" description="Response regulatory" evidence="11">
    <location>
        <begin position="1059"/>
        <end position="1175"/>
    </location>
</feature>
<dbReference type="GO" id="GO:0000155">
    <property type="term" value="F:phosphorelay sensor kinase activity"/>
    <property type="evidence" value="ECO:0007669"/>
    <property type="project" value="InterPro"/>
</dbReference>
<dbReference type="Pfam" id="PF00512">
    <property type="entry name" value="HisKA"/>
    <property type="match status" value="1"/>
</dbReference>
<name>K9XRG2_STAC7</name>
<dbReference type="PROSITE" id="PS50109">
    <property type="entry name" value="HIS_KIN"/>
    <property type="match status" value="1"/>
</dbReference>
<protein>
    <recommendedName>
        <fullName evidence="7">Circadian input-output histidine kinase CikA</fullName>
        <ecNumber evidence="3">2.7.13.3</ecNumber>
    </recommendedName>
</protein>
<dbReference type="EMBL" id="CP003653">
    <property type="protein sequence ID" value="AFZ35205.1"/>
    <property type="molecule type" value="Genomic_DNA"/>
</dbReference>
<keyword evidence="15" id="KW-1185">Reference proteome</keyword>
<dbReference type="CDD" id="cd16922">
    <property type="entry name" value="HATPase_EvgS-ArcB-TorS-like"/>
    <property type="match status" value="1"/>
</dbReference>
<dbReference type="PROSITE" id="PS50113">
    <property type="entry name" value="PAC"/>
    <property type="match status" value="3"/>
</dbReference>
<evidence type="ECO:0000259" key="11">
    <source>
        <dbReference type="PROSITE" id="PS50110"/>
    </source>
</evidence>
<feature type="domain" description="PAC" evidence="13">
    <location>
        <begin position="749"/>
        <end position="801"/>
    </location>
</feature>
<evidence type="ECO:0000259" key="10">
    <source>
        <dbReference type="PROSITE" id="PS50109"/>
    </source>
</evidence>
<evidence type="ECO:0000259" key="13">
    <source>
        <dbReference type="PROSITE" id="PS50113"/>
    </source>
</evidence>
<dbReference type="Pfam" id="PF13426">
    <property type="entry name" value="PAS_9"/>
    <property type="match status" value="1"/>
</dbReference>
<dbReference type="Proteomes" id="UP000010473">
    <property type="component" value="Chromosome"/>
</dbReference>
<dbReference type="HOGENOM" id="CLU_000445_114_15_3"/>
<evidence type="ECO:0000313" key="15">
    <source>
        <dbReference type="Proteomes" id="UP000010473"/>
    </source>
</evidence>
<dbReference type="Pfam" id="PF02518">
    <property type="entry name" value="HATPase_c"/>
    <property type="match status" value="1"/>
</dbReference>
<dbReference type="SMART" id="SM00388">
    <property type="entry name" value="HisKA"/>
    <property type="match status" value="1"/>
</dbReference>
<dbReference type="eggNOG" id="COG0784">
    <property type="taxonomic scope" value="Bacteria"/>
</dbReference>
<dbReference type="Gene3D" id="2.10.70.100">
    <property type="match status" value="1"/>
</dbReference>
<feature type="domain" description="PAS" evidence="12">
    <location>
        <begin position="429"/>
        <end position="500"/>
    </location>
</feature>
<feature type="domain" description="Response regulatory" evidence="11">
    <location>
        <begin position="151"/>
        <end position="270"/>
    </location>
</feature>
<dbReference type="PANTHER" id="PTHR43547:SF2">
    <property type="entry name" value="HYBRID SIGNAL TRANSDUCTION HISTIDINE KINASE C"/>
    <property type="match status" value="1"/>
</dbReference>
<dbReference type="FunFam" id="3.30.565.10:FF:000010">
    <property type="entry name" value="Sensor histidine kinase RcsC"/>
    <property type="match status" value="1"/>
</dbReference>
<dbReference type="CDD" id="cd00130">
    <property type="entry name" value="PAS"/>
    <property type="match status" value="5"/>
</dbReference>
<dbReference type="PATRIC" id="fig|111780.3.peg.1710"/>
<evidence type="ECO:0000256" key="8">
    <source>
        <dbReference type="PROSITE-ProRule" id="PRU00169"/>
    </source>
</evidence>
<dbReference type="KEGG" id="scs:Sta7437_1640"/>
<evidence type="ECO:0000256" key="2">
    <source>
        <dbReference type="ARBA" id="ARBA00006402"/>
    </source>
</evidence>
<evidence type="ECO:0000313" key="14">
    <source>
        <dbReference type="EMBL" id="AFZ35205.1"/>
    </source>
</evidence>
<evidence type="ECO:0000256" key="9">
    <source>
        <dbReference type="SAM" id="Coils"/>
    </source>
</evidence>
<dbReference type="InterPro" id="IPR001610">
    <property type="entry name" value="PAC"/>
</dbReference>
<dbReference type="AlphaFoldDB" id="K9XRG2"/>
<dbReference type="SUPFAM" id="SSF55874">
    <property type="entry name" value="ATPase domain of HSP90 chaperone/DNA topoisomerase II/histidine kinase"/>
    <property type="match status" value="1"/>
</dbReference>
<dbReference type="SUPFAM" id="SSF47384">
    <property type="entry name" value="Homodimeric domain of signal transducing histidine kinase"/>
    <property type="match status" value="1"/>
</dbReference>
<evidence type="ECO:0000256" key="5">
    <source>
        <dbReference type="ARBA" id="ARBA00022777"/>
    </source>
</evidence>
<keyword evidence="4 8" id="KW-0597">Phosphoprotein</keyword>
<dbReference type="Pfam" id="PF08447">
    <property type="entry name" value="PAS_3"/>
    <property type="match status" value="3"/>
</dbReference>
<accession>K9XRG2</accession>
<dbReference type="InterPro" id="IPR035965">
    <property type="entry name" value="PAS-like_dom_sf"/>
</dbReference>